<dbReference type="OrthoDB" id="10261634at2759"/>
<keyword evidence="3 5" id="KW-1133">Transmembrane helix</keyword>
<dbReference type="PANTHER" id="PTHR11132">
    <property type="entry name" value="SOLUTE CARRIER FAMILY 35"/>
    <property type="match status" value="1"/>
</dbReference>
<sequence>MSKFPTVYSFYSAIVTDVMLIPMFLLFPKQWGVPALDMFGPPKFVFTLIIIFTTFDMAFTNIALANISVALQQCIAATNPFWTIMIESVLHGKFQHPIIYGSVTGLVVGAILVSISDIKKLNVTGVLFACAAVLCSASKYAFTHAAFRQYQGKLSALSLLFWVDLLMIPIFIPWVWANGEVVLLLNANMNATEWWQFTGTAALGGVRALTQFFVLSYTTATTMSVANTFALVLNILISLMWQPTAITPLLVGGICMVILTSAFYAYLKSSKDACFGVLRSSGGGGGGGH</sequence>
<feature type="transmembrane region" description="Helical" evidence="5">
    <location>
        <begin position="194"/>
        <end position="215"/>
    </location>
</feature>
<feature type="domain" description="Sugar phosphate transporter" evidence="6">
    <location>
        <begin position="3"/>
        <end position="264"/>
    </location>
</feature>
<feature type="transmembrane region" description="Helical" evidence="5">
    <location>
        <begin position="98"/>
        <end position="115"/>
    </location>
</feature>
<feature type="transmembrane region" description="Helical" evidence="5">
    <location>
        <begin position="247"/>
        <end position="267"/>
    </location>
</feature>
<evidence type="ECO:0000256" key="1">
    <source>
        <dbReference type="ARBA" id="ARBA00004141"/>
    </source>
</evidence>
<dbReference type="Pfam" id="PF03151">
    <property type="entry name" value="TPT"/>
    <property type="match status" value="1"/>
</dbReference>
<evidence type="ECO:0000313" key="7">
    <source>
        <dbReference type="EMBL" id="KOO25063.1"/>
    </source>
</evidence>
<protein>
    <recommendedName>
        <fullName evidence="6">Sugar phosphate transporter domain-containing protein</fullName>
    </recommendedName>
</protein>
<feature type="transmembrane region" description="Helical" evidence="5">
    <location>
        <begin position="121"/>
        <end position="142"/>
    </location>
</feature>
<accession>A0A0M0JFR2</accession>
<feature type="transmembrane region" description="Helical" evidence="5">
    <location>
        <begin position="45"/>
        <end position="64"/>
    </location>
</feature>
<dbReference type="EMBL" id="JWZX01003023">
    <property type="protein sequence ID" value="KOO25063.1"/>
    <property type="molecule type" value="Genomic_DNA"/>
</dbReference>
<evidence type="ECO:0000313" key="8">
    <source>
        <dbReference type="Proteomes" id="UP000037460"/>
    </source>
</evidence>
<feature type="transmembrane region" description="Helical" evidence="5">
    <location>
        <begin position="7"/>
        <end position="25"/>
    </location>
</feature>
<keyword evidence="4 5" id="KW-0472">Membrane</keyword>
<keyword evidence="8" id="KW-1185">Reference proteome</keyword>
<evidence type="ECO:0000256" key="3">
    <source>
        <dbReference type="ARBA" id="ARBA00022989"/>
    </source>
</evidence>
<dbReference type="InterPro" id="IPR004853">
    <property type="entry name" value="Sugar_P_trans_dom"/>
</dbReference>
<dbReference type="AlphaFoldDB" id="A0A0M0JFR2"/>
<evidence type="ECO:0000256" key="5">
    <source>
        <dbReference type="SAM" id="Phobius"/>
    </source>
</evidence>
<evidence type="ECO:0000256" key="2">
    <source>
        <dbReference type="ARBA" id="ARBA00022692"/>
    </source>
</evidence>
<name>A0A0M0JFR2_9EUKA</name>
<evidence type="ECO:0000256" key="4">
    <source>
        <dbReference type="ARBA" id="ARBA00023136"/>
    </source>
</evidence>
<comment type="subcellular location">
    <subcellularLocation>
        <location evidence="1">Membrane</location>
        <topology evidence="1">Multi-pass membrane protein</topology>
    </subcellularLocation>
</comment>
<proteinExistence type="predicted"/>
<dbReference type="GO" id="GO:0016020">
    <property type="term" value="C:membrane"/>
    <property type="evidence" value="ECO:0007669"/>
    <property type="project" value="UniProtKB-SubCell"/>
</dbReference>
<organism evidence="7 8">
    <name type="scientific">Chrysochromulina tobinii</name>
    <dbReference type="NCBI Taxonomy" id="1460289"/>
    <lineage>
        <taxon>Eukaryota</taxon>
        <taxon>Haptista</taxon>
        <taxon>Haptophyta</taxon>
        <taxon>Prymnesiophyceae</taxon>
        <taxon>Prymnesiales</taxon>
        <taxon>Chrysochromulinaceae</taxon>
        <taxon>Chrysochromulina</taxon>
    </lineage>
</organism>
<comment type="caution">
    <text evidence="7">The sequence shown here is derived from an EMBL/GenBank/DDBJ whole genome shotgun (WGS) entry which is preliminary data.</text>
</comment>
<gene>
    <name evidence="7" type="ORF">Ctob_006938</name>
</gene>
<evidence type="ECO:0000259" key="6">
    <source>
        <dbReference type="Pfam" id="PF03151"/>
    </source>
</evidence>
<feature type="transmembrane region" description="Helical" evidence="5">
    <location>
        <begin position="222"/>
        <end position="241"/>
    </location>
</feature>
<dbReference type="InterPro" id="IPR050186">
    <property type="entry name" value="TPT_transporter"/>
</dbReference>
<dbReference type="Proteomes" id="UP000037460">
    <property type="component" value="Unassembled WGS sequence"/>
</dbReference>
<reference evidence="8" key="1">
    <citation type="journal article" date="2015" name="PLoS Genet.">
        <title>Genome Sequence and Transcriptome Analyses of Chrysochromulina tobin: Metabolic Tools for Enhanced Algal Fitness in the Prominent Order Prymnesiales (Haptophyceae).</title>
        <authorList>
            <person name="Hovde B.T."/>
            <person name="Deodato C.R."/>
            <person name="Hunsperger H.M."/>
            <person name="Ryken S.A."/>
            <person name="Yost W."/>
            <person name="Jha R.K."/>
            <person name="Patterson J."/>
            <person name="Monnat R.J. Jr."/>
            <person name="Barlow S.B."/>
            <person name="Starkenburg S.R."/>
            <person name="Cattolico R.A."/>
        </authorList>
    </citation>
    <scope>NUCLEOTIDE SEQUENCE</scope>
    <source>
        <strain evidence="8">CCMP291</strain>
    </source>
</reference>
<feature type="transmembrane region" description="Helical" evidence="5">
    <location>
        <begin position="154"/>
        <end position="174"/>
    </location>
</feature>
<keyword evidence="2 5" id="KW-0812">Transmembrane</keyword>